<name>A0A2S8BH62_9MYCO</name>
<comment type="caution">
    <text evidence="5">The sequence shown here is derived from an EMBL/GenBank/DDBJ whole genome shotgun (WGS) entry which is preliminary data.</text>
</comment>
<dbReference type="GO" id="GO:0004316">
    <property type="term" value="F:3-oxoacyl-[acyl-carrier-protein] reductase (NADPH) activity"/>
    <property type="evidence" value="ECO:0007669"/>
    <property type="project" value="UniProtKB-EC"/>
</dbReference>
<organism evidence="5 6">
    <name type="scientific">Mycobacterium talmoniae</name>
    <dbReference type="NCBI Taxonomy" id="1858794"/>
    <lineage>
        <taxon>Bacteria</taxon>
        <taxon>Bacillati</taxon>
        <taxon>Actinomycetota</taxon>
        <taxon>Actinomycetes</taxon>
        <taxon>Mycobacteriales</taxon>
        <taxon>Mycobacteriaceae</taxon>
        <taxon>Mycobacterium</taxon>
    </lineage>
</organism>
<dbReference type="InterPro" id="IPR002347">
    <property type="entry name" value="SDR_fam"/>
</dbReference>
<feature type="domain" description="Ketoreductase" evidence="4">
    <location>
        <begin position="12"/>
        <end position="196"/>
    </location>
</feature>
<proteinExistence type="inferred from homology"/>
<dbReference type="InterPro" id="IPR057326">
    <property type="entry name" value="KR_dom"/>
</dbReference>
<evidence type="ECO:0000256" key="1">
    <source>
        <dbReference type="ARBA" id="ARBA00006484"/>
    </source>
</evidence>
<evidence type="ECO:0000256" key="3">
    <source>
        <dbReference type="ARBA" id="ARBA00023002"/>
    </source>
</evidence>
<dbReference type="InterPro" id="IPR052178">
    <property type="entry name" value="Sec_Metab_Biosynth_SDR"/>
</dbReference>
<dbReference type="PANTHER" id="PTHR43618">
    <property type="entry name" value="7-ALPHA-HYDROXYSTEROID DEHYDROGENASE"/>
    <property type="match status" value="1"/>
</dbReference>
<dbReference type="PRINTS" id="PR00081">
    <property type="entry name" value="GDHRDH"/>
</dbReference>
<protein>
    <submittedName>
        <fullName evidence="5">Rhamnolipids biosynthesis 3-oxoacyl-[acyl-carrier-protein] reductase</fullName>
        <ecNumber evidence="5">1.1.1.100</ecNumber>
    </submittedName>
</protein>
<keyword evidence="2" id="KW-0521">NADP</keyword>
<comment type="similarity">
    <text evidence="1">Belongs to the short-chain dehydrogenases/reductases (SDR) family.</text>
</comment>
<evidence type="ECO:0000313" key="6">
    <source>
        <dbReference type="Proteomes" id="UP000238296"/>
    </source>
</evidence>
<dbReference type="Proteomes" id="UP000238296">
    <property type="component" value="Unassembled WGS sequence"/>
</dbReference>
<dbReference type="FunFam" id="3.40.50.720:FF:000084">
    <property type="entry name" value="Short-chain dehydrogenase reductase"/>
    <property type="match status" value="1"/>
</dbReference>
<sequence>MTMTDLFGLPGKVAVVTGGGRGIGLMMARGLLQAGATVYLSSRKEAELDAAVSELATHGPVYAIPADLGTADGVAALAAGLAERENAIHALFNNAGATWGAPFAEFPESGIDKVLDVNVKGVLLLTQALTPMLRAGATADDPARVINTGSVDGLRAPAKGMNNFSYSASKAAVHMLTRHLAGELAPEILVNAIAPGLFASKMTKHLLTAGDDVVGAGLPLGRIGSPDDMAGIAVFLASRASSYITGAVIPVDGGVSTIR</sequence>
<evidence type="ECO:0000259" key="4">
    <source>
        <dbReference type="SMART" id="SM00822"/>
    </source>
</evidence>
<dbReference type="PRINTS" id="PR00080">
    <property type="entry name" value="SDRFAMILY"/>
</dbReference>
<dbReference type="InterPro" id="IPR036291">
    <property type="entry name" value="NAD(P)-bd_dom_sf"/>
</dbReference>
<dbReference type="PANTHER" id="PTHR43618:SF8">
    <property type="entry name" value="7ALPHA-HYDROXYSTEROID DEHYDROGENASE"/>
    <property type="match status" value="1"/>
</dbReference>
<dbReference type="Pfam" id="PF13561">
    <property type="entry name" value="adh_short_C2"/>
    <property type="match status" value="1"/>
</dbReference>
<dbReference type="EMBL" id="PPEA01000558">
    <property type="protein sequence ID" value="PQM46007.1"/>
    <property type="molecule type" value="Genomic_DNA"/>
</dbReference>
<gene>
    <name evidence="5" type="primary">rhlG</name>
    <name evidence="5" type="ORF">C1Y40_03807</name>
</gene>
<dbReference type="Gene3D" id="3.40.50.720">
    <property type="entry name" value="NAD(P)-binding Rossmann-like Domain"/>
    <property type="match status" value="1"/>
</dbReference>
<dbReference type="AlphaFoldDB" id="A0A2S8BH62"/>
<keyword evidence="3 5" id="KW-0560">Oxidoreductase</keyword>
<evidence type="ECO:0000256" key="2">
    <source>
        <dbReference type="ARBA" id="ARBA00022857"/>
    </source>
</evidence>
<accession>A0A2S8BH62</accession>
<dbReference type="EC" id="1.1.1.100" evidence="5"/>
<dbReference type="SUPFAM" id="SSF51735">
    <property type="entry name" value="NAD(P)-binding Rossmann-fold domains"/>
    <property type="match status" value="1"/>
</dbReference>
<dbReference type="SMART" id="SM00822">
    <property type="entry name" value="PKS_KR"/>
    <property type="match status" value="1"/>
</dbReference>
<reference evidence="5 6" key="1">
    <citation type="journal article" date="2017" name="Int. J. Syst. Evol. Microbiol.">
        <title>Mycobacterium talmoniae sp. nov., a slowly growing mycobacterium isolated from human respiratory samples.</title>
        <authorList>
            <person name="Davidson R.M."/>
            <person name="DeGroote M.A."/>
            <person name="Marola J.L."/>
            <person name="Buss S."/>
            <person name="Jones V."/>
            <person name="McNeil M.R."/>
            <person name="Freifeld A.G."/>
            <person name="Elaine Epperson L."/>
            <person name="Hasan N.A."/>
            <person name="Jackson M."/>
            <person name="Iwen P.C."/>
            <person name="Salfinger M."/>
            <person name="Strong M."/>
        </authorList>
    </citation>
    <scope>NUCLEOTIDE SEQUENCE [LARGE SCALE GENOMIC DNA]</scope>
    <source>
        <strain evidence="5 6">ATCC BAA-2683</strain>
    </source>
</reference>
<evidence type="ECO:0000313" key="5">
    <source>
        <dbReference type="EMBL" id="PQM46007.1"/>
    </source>
</evidence>